<dbReference type="InterPro" id="IPR043130">
    <property type="entry name" value="CDP-OH_PTrfase_TM_dom"/>
</dbReference>
<dbReference type="Pfam" id="PF01066">
    <property type="entry name" value="CDP-OH_P_transf"/>
    <property type="match status" value="1"/>
</dbReference>
<dbReference type="InterPro" id="IPR000462">
    <property type="entry name" value="CDP-OH_P_trans"/>
</dbReference>
<gene>
    <name evidence="4" type="ORF">EYH37_02580</name>
</gene>
<comment type="similarity">
    <text evidence="2">Belongs to the CDP-alcohol phosphatidyltransferase class-I family.</text>
</comment>
<feature type="transmembrane region" description="Helical" evidence="3">
    <location>
        <begin position="92"/>
        <end position="115"/>
    </location>
</feature>
<dbReference type="PROSITE" id="PS00379">
    <property type="entry name" value="CDP_ALCOHOL_P_TRANSF"/>
    <property type="match status" value="1"/>
</dbReference>
<keyword evidence="3" id="KW-0812">Transmembrane</keyword>
<dbReference type="GO" id="GO:0016020">
    <property type="term" value="C:membrane"/>
    <property type="evidence" value="ECO:0007669"/>
    <property type="project" value="InterPro"/>
</dbReference>
<dbReference type="Gene3D" id="1.20.120.1760">
    <property type="match status" value="1"/>
</dbReference>
<reference evidence="4" key="1">
    <citation type="journal article" date="2020" name="ISME J.">
        <title>Gammaproteobacteria mediating utilization of methyl-, sulfur- and petroleum organic compounds in deep ocean hydrothermal plumes.</title>
        <authorList>
            <person name="Zhou Z."/>
            <person name="Liu Y."/>
            <person name="Pan J."/>
            <person name="Cron B.R."/>
            <person name="Toner B.M."/>
            <person name="Anantharaman K."/>
            <person name="Breier J.A."/>
            <person name="Dick G.J."/>
            <person name="Li M."/>
        </authorList>
    </citation>
    <scope>NUCLEOTIDE SEQUENCE</scope>
    <source>
        <strain evidence="4">SZUA-1501</strain>
    </source>
</reference>
<feature type="transmembrane region" description="Helical" evidence="3">
    <location>
        <begin position="177"/>
        <end position="198"/>
    </location>
</feature>
<dbReference type="InterPro" id="IPR048254">
    <property type="entry name" value="CDP_ALCOHOL_P_TRANSF_CS"/>
</dbReference>
<dbReference type="GO" id="GO:0008654">
    <property type="term" value="P:phospholipid biosynthetic process"/>
    <property type="evidence" value="ECO:0007669"/>
    <property type="project" value="InterPro"/>
</dbReference>
<dbReference type="EMBL" id="DQVE01000027">
    <property type="protein sequence ID" value="HIP98240.1"/>
    <property type="molecule type" value="Genomic_DNA"/>
</dbReference>
<keyword evidence="3" id="KW-1133">Transmembrane helix</keyword>
<comment type="caution">
    <text evidence="4">The sequence shown here is derived from an EMBL/GenBank/DDBJ whole genome shotgun (WGS) entry which is preliminary data.</text>
</comment>
<feature type="transmembrane region" description="Helical" evidence="3">
    <location>
        <begin position="21"/>
        <end position="45"/>
    </location>
</feature>
<evidence type="ECO:0000256" key="1">
    <source>
        <dbReference type="ARBA" id="ARBA00022679"/>
    </source>
</evidence>
<evidence type="ECO:0000313" key="5">
    <source>
        <dbReference type="Proteomes" id="UP000606463"/>
    </source>
</evidence>
<dbReference type="GO" id="GO:0016780">
    <property type="term" value="F:phosphotransferase activity, for other substituted phosphate groups"/>
    <property type="evidence" value="ECO:0007669"/>
    <property type="project" value="InterPro"/>
</dbReference>
<dbReference type="AlphaFoldDB" id="A0A9D0YQC9"/>
<evidence type="ECO:0000256" key="2">
    <source>
        <dbReference type="RuleBase" id="RU003750"/>
    </source>
</evidence>
<organism evidence="4 5">
    <name type="scientific">Aquifex aeolicus</name>
    <dbReference type="NCBI Taxonomy" id="63363"/>
    <lineage>
        <taxon>Bacteria</taxon>
        <taxon>Pseudomonadati</taxon>
        <taxon>Aquificota</taxon>
        <taxon>Aquificia</taxon>
        <taxon>Aquificales</taxon>
        <taxon>Aquificaceae</taxon>
        <taxon>Aquifex</taxon>
    </lineage>
</organism>
<dbReference type="Proteomes" id="UP000606463">
    <property type="component" value="Unassembled WGS sequence"/>
</dbReference>
<evidence type="ECO:0000256" key="3">
    <source>
        <dbReference type="SAM" id="Phobius"/>
    </source>
</evidence>
<name>A0A9D0YQC9_AQUAO</name>
<protein>
    <submittedName>
        <fullName evidence="4">CDP-alcohol phosphatidyltransferase family protein</fullName>
    </submittedName>
</protein>
<keyword evidence="3" id="KW-0472">Membrane</keyword>
<sequence length="206" mass="22820">MNLTGKREILKKIYEPFGLSLAYLNIPPNAITLLSIIAGTLSAYAFYTHHILTGATLLVISGLLDLADGIVARQNDKATKFGAVLDWLADKFVDGLVLGAVAVAFTNPWIAIWLITVNMLHTFVKPVAYAEIGFSQREKGKIWDPLEGVGFFGRPEAHIALVFFAVLERFIDGSLTLGVYFITVMTTLSLLQRIFYLYKKYGNTLD</sequence>
<keyword evidence="1 2" id="KW-0808">Transferase</keyword>
<feature type="transmembrane region" description="Helical" evidence="3">
    <location>
        <begin position="51"/>
        <end position="71"/>
    </location>
</feature>
<accession>A0A9D0YQC9</accession>
<proteinExistence type="inferred from homology"/>
<evidence type="ECO:0000313" key="4">
    <source>
        <dbReference type="EMBL" id="HIP98240.1"/>
    </source>
</evidence>